<sequence>MSAQQSPFPDRETVAAKFSGMSEQDKSFLNLLMENPVQDDAFLEGLQLYIHQASEARFLNSLKLQQAGEWTGNNAPARLQIRLMEVARSSQHPAYQAFRTGLQKSGGLERAYPKASV</sequence>
<protein>
    <submittedName>
        <fullName evidence="1">Uncharacterized protein</fullName>
    </submittedName>
</protein>
<evidence type="ECO:0000313" key="1">
    <source>
        <dbReference type="EMBL" id="QLF70496.1"/>
    </source>
</evidence>
<evidence type="ECO:0000313" key="2">
    <source>
        <dbReference type="Proteomes" id="UP000308530"/>
    </source>
</evidence>
<keyword evidence="2" id="KW-1185">Reference proteome</keyword>
<accession>A0ABX6QPE4</accession>
<dbReference type="EMBL" id="CP058350">
    <property type="protein sequence ID" value="QLF70496.1"/>
    <property type="molecule type" value="Genomic_DNA"/>
</dbReference>
<organism evidence="1 2">
    <name type="scientific">Peteryoungia desertarenae</name>
    <dbReference type="NCBI Taxonomy" id="1813451"/>
    <lineage>
        <taxon>Bacteria</taxon>
        <taxon>Pseudomonadati</taxon>
        <taxon>Pseudomonadota</taxon>
        <taxon>Alphaproteobacteria</taxon>
        <taxon>Hyphomicrobiales</taxon>
        <taxon>Rhizobiaceae</taxon>
        <taxon>Peteryoungia</taxon>
    </lineage>
</organism>
<name>A0ABX6QPE4_9HYPH</name>
<dbReference type="Proteomes" id="UP000308530">
    <property type="component" value="Chromosome"/>
</dbReference>
<gene>
    <name evidence="1" type="ORF">FE840_013665</name>
</gene>
<dbReference type="RefSeq" id="WP_138286049.1">
    <property type="nucleotide sequence ID" value="NZ_CP058350.1"/>
</dbReference>
<proteinExistence type="predicted"/>
<reference evidence="1 2" key="1">
    <citation type="submission" date="2020-06" db="EMBL/GenBank/DDBJ databases">
        <title>Genome sequence of Rhizobium sp strain ADMK78.</title>
        <authorList>
            <person name="Rahi P."/>
        </authorList>
    </citation>
    <scope>NUCLEOTIDE SEQUENCE [LARGE SCALE GENOMIC DNA]</scope>
    <source>
        <strain evidence="1 2">ADMK78</strain>
    </source>
</reference>